<dbReference type="RefSeq" id="XP_025378581.1">
    <property type="nucleotide sequence ID" value="XM_025519931.1"/>
</dbReference>
<feature type="compositionally biased region" description="Polar residues" evidence="1">
    <location>
        <begin position="406"/>
        <end position="428"/>
    </location>
</feature>
<feature type="compositionally biased region" description="Low complexity" evidence="1">
    <location>
        <begin position="738"/>
        <end position="755"/>
    </location>
</feature>
<evidence type="ECO:0000313" key="2">
    <source>
        <dbReference type="EMBL" id="PWN91383.1"/>
    </source>
</evidence>
<feature type="compositionally biased region" description="Gly residues" evidence="1">
    <location>
        <begin position="1"/>
        <end position="10"/>
    </location>
</feature>
<gene>
    <name evidence="2" type="ORF">FA10DRAFT_258782</name>
</gene>
<protein>
    <submittedName>
        <fullName evidence="2">Uncharacterized protein</fullName>
    </submittedName>
</protein>
<keyword evidence="3" id="KW-1185">Reference proteome</keyword>
<organism evidence="2 3">
    <name type="scientific">Acaromyces ingoldii</name>
    <dbReference type="NCBI Taxonomy" id="215250"/>
    <lineage>
        <taxon>Eukaryota</taxon>
        <taxon>Fungi</taxon>
        <taxon>Dikarya</taxon>
        <taxon>Basidiomycota</taxon>
        <taxon>Ustilaginomycotina</taxon>
        <taxon>Exobasidiomycetes</taxon>
        <taxon>Exobasidiales</taxon>
        <taxon>Cryptobasidiaceae</taxon>
        <taxon>Acaromyces</taxon>
    </lineage>
</organism>
<dbReference type="EMBL" id="KZ819635">
    <property type="protein sequence ID" value="PWN91383.1"/>
    <property type="molecule type" value="Genomic_DNA"/>
</dbReference>
<feature type="compositionally biased region" description="Polar residues" evidence="1">
    <location>
        <begin position="815"/>
        <end position="828"/>
    </location>
</feature>
<evidence type="ECO:0000256" key="1">
    <source>
        <dbReference type="SAM" id="MobiDB-lite"/>
    </source>
</evidence>
<name>A0A316YTM8_9BASI</name>
<dbReference type="Proteomes" id="UP000245768">
    <property type="component" value="Unassembled WGS sequence"/>
</dbReference>
<dbReference type="OrthoDB" id="3367085at2759"/>
<feature type="compositionally biased region" description="Polar residues" evidence="1">
    <location>
        <begin position="562"/>
        <end position="575"/>
    </location>
</feature>
<feature type="compositionally biased region" description="Polar residues" evidence="1">
    <location>
        <begin position="584"/>
        <end position="598"/>
    </location>
</feature>
<dbReference type="AlphaFoldDB" id="A0A316YTM8"/>
<dbReference type="InParanoid" id="A0A316YTM8"/>
<feature type="region of interest" description="Disordered" evidence="1">
    <location>
        <begin position="546"/>
        <end position="626"/>
    </location>
</feature>
<feature type="region of interest" description="Disordered" evidence="1">
    <location>
        <begin position="701"/>
        <end position="828"/>
    </location>
</feature>
<evidence type="ECO:0000313" key="3">
    <source>
        <dbReference type="Proteomes" id="UP000245768"/>
    </source>
</evidence>
<feature type="compositionally biased region" description="Basic and acidic residues" evidence="1">
    <location>
        <begin position="779"/>
        <end position="792"/>
    </location>
</feature>
<reference evidence="2 3" key="1">
    <citation type="journal article" date="2018" name="Mol. Biol. Evol.">
        <title>Broad Genomic Sampling Reveals a Smut Pathogenic Ancestry of the Fungal Clade Ustilaginomycotina.</title>
        <authorList>
            <person name="Kijpornyongpan T."/>
            <person name="Mondo S.J."/>
            <person name="Barry K."/>
            <person name="Sandor L."/>
            <person name="Lee J."/>
            <person name="Lipzen A."/>
            <person name="Pangilinan J."/>
            <person name="LaButti K."/>
            <person name="Hainaut M."/>
            <person name="Henrissat B."/>
            <person name="Grigoriev I.V."/>
            <person name="Spatafora J.W."/>
            <person name="Aime M.C."/>
        </authorList>
    </citation>
    <scope>NUCLEOTIDE SEQUENCE [LARGE SCALE GENOMIC DNA]</scope>
    <source>
        <strain evidence="2 3">MCA 4198</strain>
    </source>
</reference>
<feature type="compositionally biased region" description="Low complexity" evidence="1">
    <location>
        <begin position="117"/>
        <end position="129"/>
    </location>
</feature>
<dbReference type="GeneID" id="37041847"/>
<feature type="compositionally biased region" description="Low complexity" evidence="1">
    <location>
        <begin position="546"/>
        <end position="560"/>
    </location>
</feature>
<accession>A0A316YTM8</accession>
<feature type="region of interest" description="Disordered" evidence="1">
    <location>
        <begin position="406"/>
        <end position="534"/>
    </location>
</feature>
<proteinExistence type="predicted"/>
<feature type="region of interest" description="Disordered" evidence="1">
    <location>
        <begin position="648"/>
        <end position="677"/>
    </location>
</feature>
<sequence length="828" mass="86475">MSSAAGGGAAAGRSSRDGVRMPPVDRAQGGSRGIGSVTRPSIDAPSRRPLHRRGSSQSLKLDLDGLDLGARPVDVSRKSNMLEEIVSSPTLQPTMISQGSDAIALTPDSGKTVMPEQHLQQQQQQVPQQGDDTNADQKTPVDSFFAHLRDCEESNDILPAEDVLGSSSVTDDVEERHSTTLSRALEGTGSEQVLGGFASLGYGYDRSAAMRGSVSSSVPHSPANALSSTIVAKARGSTVARPLMHEEDEAELSPWSTLSVVQHDPLETLDILSIDEMGLHSIDVGSAEDWEGSRLSARLDSCSSCSTHDEIASPLDWTVARSVRRHRKWVVAPSSALTQESIDNAEEVARAVVVSDHLASKVASKDDQPPATFSGMASFELRFLQAGSAAPNCTIILANPQTQRELAVSTPGSASATDAGHSPTSTAPSLLGGSRADDNSTTTSADIGWPSLRARTASKPGSSVATTVKRPESLKLSKSHANSAQGEPFVNLESRRPSLGKSVSHESLGVTTPKLPPSAKEVESTTSRKSLPPVPLFSAAGTTLSLSASSSSSTGDSAFGHSQLTPIQTLPSEGQSPFGDYTLEQESGPQRGRASNLSRMAAVTGDSLGPSPRSSMTEMRGLGSPVLSTIDPARMAAYQRLARGGSPLRESKLAPQPQQQQSNSGSTMSSRKDNNKRISEWFRKKVLPSNSAPLSSLSVPAWDSLQSPSSSIGEGVGIGRASAPAFTQGLPSLTKVPSAKSTKGKSSLSSKTSSGRPSVNSPPAARVSQFAFSPPGSDAETKEETPRFGPRDIRKRASKSGNTSVGLSSVALKSGNESAGSHVAASQR</sequence>
<feature type="region of interest" description="Disordered" evidence="1">
    <location>
        <begin position="102"/>
        <end position="137"/>
    </location>
</feature>
<feature type="region of interest" description="Disordered" evidence="1">
    <location>
        <begin position="1"/>
        <end position="70"/>
    </location>
</feature>